<evidence type="ECO:0000313" key="3">
    <source>
        <dbReference type="Proteomes" id="UP000295724"/>
    </source>
</evidence>
<dbReference type="GO" id="GO:0016747">
    <property type="term" value="F:acyltransferase activity, transferring groups other than amino-acyl groups"/>
    <property type="evidence" value="ECO:0007669"/>
    <property type="project" value="InterPro"/>
</dbReference>
<reference evidence="2 3" key="1">
    <citation type="submission" date="2019-03" db="EMBL/GenBank/DDBJ databases">
        <title>Genomic Encyclopedia of Type Strains, Phase IV (KMG-IV): sequencing the most valuable type-strain genomes for metagenomic binning, comparative biology and taxonomic classification.</title>
        <authorList>
            <person name="Goeker M."/>
        </authorList>
    </citation>
    <scope>NUCLEOTIDE SEQUENCE [LARGE SCALE GENOMIC DNA]</scope>
    <source>
        <strain evidence="2 3">DSM 25488</strain>
    </source>
</reference>
<dbReference type="SUPFAM" id="SSF55729">
    <property type="entry name" value="Acyl-CoA N-acyltransferases (Nat)"/>
    <property type="match status" value="1"/>
</dbReference>
<dbReference type="InterPro" id="IPR000182">
    <property type="entry name" value="GNAT_dom"/>
</dbReference>
<evidence type="ECO:0000313" key="2">
    <source>
        <dbReference type="EMBL" id="TDR23589.1"/>
    </source>
</evidence>
<dbReference type="Proteomes" id="UP000295724">
    <property type="component" value="Unassembled WGS sequence"/>
</dbReference>
<dbReference type="Gene3D" id="3.40.630.30">
    <property type="match status" value="1"/>
</dbReference>
<evidence type="ECO:0000259" key="1">
    <source>
        <dbReference type="Pfam" id="PF13302"/>
    </source>
</evidence>
<sequence length="196" mass="22018">MAFIDKTLLGQKVRLEPIEERHLLGLSLAIEDGKLWQLMVTSVPHPDQLSTFLAQAQRELQGGLSQTYVIINPANEQVVGSTRFLNTSWQHARTEIGFTFIAKSSQRTAINTAAKFLLLSHAFEDLGFNRVGFVTDYLNQPSRTAILRLGAKQEGILRNHMVMTDGRIRDSVFFSVAIHEWPGIKKFLLEKLGGEV</sequence>
<dbReference type="InterPro" id="IPR016181">
    <property type="entry name" value="Acyl_CoA_acyltransferase"/>
</dbReference>
<protein>
    <submittedName>
        <fullName evidence="2">RimJ/RimL family protein N-acetyltransferase</fullName>
    </submittedName>
</protein>
<dbReference type="RefSeq" id="WP_099017784.1">
    <property type="nucleotide sequence ID" value="NZ_NIHB01000001.1"/>
</dbReference>
<dbReference type="Pfam" id="PF13302">
    <property type="entry name" value="Acetyltransf_3"/>
    <property type="match status" value="1"/>
</dbReference>
<gene>
    <name evidence="2" type="ORF">C8D91_0453</name>
</gene>
<keyword evidence="2" id="KW-0808">Transferase</keyword>
<dbReference type="AlphaFoldDB" id="A0A4R6XY77"/>
<proteinExistence type="predicted"/>
<accession>A0A4R6XY77</accession>
<dbReference type="PANTHER" id="PTHR43610:SF1">
    <property type="entry name" value="N-ACETYLTRANSFERASE DOMAIN-CONTAINING PROTEIN"/>
    <property type="match status" value="1"/>
</dbReference>
<dbReference type="OrthoDB" id="9801656at2"/>
<comment type="caution">
    <text evidence="2">The sequence shown here is derived from an EMBL/GenBank/DDBJ whole genome shotgun (WGS) entry which is preliminary data.</text>
</comment>
<dbReference type="EMBL" id="SNZB01000001">
    <property type="protein sequence ID" value="TDR23589.1"/>
    <property type="molecule type" value="Genomic_DNA"/>
</dbReference>
<keyword evidence="3" id="KW-1185">Reference proteome</keyword>
<feature type="domain" description="N-acetyltransferase" evidence="1">
    <location>
        <begin position="13"/>
        <end position="152"/>
    </location>
</feature>
<organism evidence="2 3">
    <name type="scientific">Marinicella litoralis</name>
    <dbReference type="NCBI Taxonomy" id="644220"/>
    <lineage>
        <taxon>Bacteria</taxon>
        <taxon>Pseudomonadati</taxon>
        <taxon>Pseudomonadota</taxon>
        <taxon>Gammaproteobacteria</taxon>
        <taxon>Lysobacterales</taxon>
        <taxon>Marinicellaceae</taxon>
        <taxon>Marinicella</taxon>
    </lineage>
</organism>
<dbReference type="PANTHER" id="PTHR43610">
    <property type="entry name" value="BLL6696 PROTEIN"/>
    <property type="match status" value="1"/>
</dbReference>
<name>A0A4R6XY77_9GAMM</name>